<organism evidence="1 2">
    <name type="scientific">Paraburkholderia bengalensis</name>
    <dbReference type="NCBI Taxonomy" id="2747562"/>
    <lineage>
        <taxon>Bacteria</taxon>
        <taxon>Pseudomonadati</taxon>
        <taxon>Pseudomonadota</taxon>
        <taxon>Betaproteobacteria</taxon>
        <taxon>Burkholderiales</taxon>
        <taxon>Burkholderiaceae</taxon>
        <taxon>Paraburkholderia</taxon>
    </lineage>
</organism>
<dbReference type="RefSeq" id="WP_336599508.1">
    <property type="nucleotide sequence ID" value="NZ_JACFYJ010000034.1"/>
</dbReference>
<evidence type="ECO:0000313" key="2">
    <source>
        <dbReference type="Proteomes" id="UP001386437"/>
    </source>
</evidence>
<sequence>MLKIEVDANGRVGGTYDPNPLMSGSPSSFVVGAQGVQCLIFRTHRACVFVACRTHVPRFVGGSVQFGFAGELGCGMSVNTRAEMVMHVSSRQAELRFARGKA</sequence>
<comment type="caution">
    <text evidence="1">The sequence shown here is derived from an EMBL/GenBank/DDBJ whole genome shotgun (WGS) entry which is preliminary data.</text>
</comment>
<proteinExistence type="predicted"/>
<accession>A0ABU8IV00</accession>
<dbReference type="EMBL" id="JACFYJ010000034">
    <property type="protein sequence ID" value="MEI5999452.1"/>
    <property type="molecule type" value="Genomic_DNA"/>
</dbReference>
<dbReference type="Proteomes" id="UP001386437">
    <property type="component" value="Unassembled WGS sequence"/>
</dbReference>
<reference evidence="1 2" key="1">
    <citation type="journal article" date="2022" name="Arch. Microbiol.">
        <title>Paraburkholderia bengalensis sp. nov. isolated from roots of Oryza sativa, IR64.</title>
        <authorList>
            <person name="Nag P."/>
            <person name="Mondal N."/>
            <person name="Sarkar J."/>
            <person name="Das S."/>
        </authorList>
    </citation>
    <scope>NUCLEOTIDE SEQUENCE [LARGE SCALE GENOMIC DNA]</scope>
    <source>
        <strain evidence="1 2">IR64_4_BI</strain>
    </source>
</reference>
<protein>
    <submittedName>
        <fullName evidence="1">Uncharacterized protein</fullName>
    </submittedName>
</protein>
<keyword evidence="2" id="KW-1185">Reference proteome</keyword>
<evidence type="ECO:0000313" key="1">
    <source>
        <dbReference type="EMBL" id="MEI5999452.1"/>
    </source>
</evidence>
<gene>
    <name evidence="1" type="ORF">H3V53_20240</name>
</gene>
<name>A0ABU8IV00_9BURK</name>